<keyword evidence="1 4" id="KW-0853">WD repeat</keyword>
<dbReference type="InterPro" id="IPR050995">
    <property type="entry name" value="WD-F-box_domain-protein"/>
</dbReference>
<dbReference type="Proteomes" id="UP000629438">
    <property type="component" value="Unassembled WGS sequence"/>
</dbReference>
<organism evidence="6 7">
    <name type="scientific">Tichodroma muraria</name>
    <dbReference type="NCBI Taxonomy" id="237442"/>
    <lineage>
        <taxon>Eukaryota</taxon>
        <taxon>Metazoa</taxon>
        <taxon>Chordata</taxon>
        <taxon>Craniata</taxon>
        <taxon>Vertebrata</taxon>
        <taxon>Euteleostomi</taxon>
        <taxon>Archelosauria</taxon>
        <taxon>Archosauria</taxon>
        <taxon>Dinosauria</taxon>
        <taxon>Saurischia</taxon>
        <taxon>Theropoda</taxon>
        <taxon>Coelurosauria</taxon>
        <taxon>Aves</taxon>
        <taxon>Neognathae</taxon>
        <taxon>Neoaves</taxon>
        <taxon>Telluraves</taxon>
        <taxon>Australaves</taxon>
        <taxon>Passeriformes</taxon>
        <taxon>Sittidae</taxon>
        <taxon>Tichodroma</taxon>
    </lineage>
</organism>
<dbReference type="Gene3D" id="2.130.10.10">
    <property type="entry name" value="YVTN repeat-like/Quinoprotein amine dehydrogenase"/>
    <property type="match status" value="1"/>
</dbReference>
<evidence type="ECO:0000259" key="5">
    <source>
        <dbReference type="SMART" id="SM01028"/>
    </source>
</evidence>
<reference evidence="6" key="1">
    <citation type="submission" date="2019-09" db="EMBL/GenBank/DDBJ databases">
        <title>Bird 10,000 Genomes (B10K) Project - Family phase.</title>
        <authorList>
            <person name="Zhang G."/>
        </authorList>
    </citation>
    <scope>NUCLEOTIDE SEQUENCE</scope>
    <source>
        <strain evidence="6">B10K-DU-012-47</strain>
    </source>
</reference>
<dbReference type="OrthoDB" id="19711at2759"/>
<feature type="repeat" description="WD" evidence="4">
    <location>
        <begin position="269"/>
        <end position="308"/>
    </location>
</feature>
<feature type="repeat" description="WD" evidence="4">
    <location>
        <begin position="352"/>
        <end position="391"/>
    </location>
</feature>
<keyword evidence="3" id="KW-0833">Ubl conjugation pathway</keyword>
<dbReference type="PROSITE" id="PS50082">
    <property type="entry name" value="WD_REPEATS_2"/>
    <property type="match status" value="7"/>
</dbReference>
<dbReference type="SMART" id="SM00320">
    <property type="entry name" value="WD40"/>
    <property type="match status" value="7"/>
</dbReference>
<dbReference type="PROSITE" id="PS50294">
    <property type="entry name" value="WD_REPEATS_REGION"/>
    <property type="match status" value="5"/>
</dbReference>
<sequence length="535" mass="60768">VTLQCSVPRSLWLGCSNLVESMCALRCLQSMPSVRCLQNTSVMEDQNEDESPKKNTLWQISNGTSSVIVSRKRPSEGNYEKEKDLCIKYFDQWSESDQVEFVEHLISRMCHYQHGHINSYLKPMLQRDFITALPGKSKACSKDLLWCSLLGASSMFPLSLRDSVLLPGAEKGSRVAESLLDQYLFKNRPTDGPPNSFYRSLYPKIIQDIETIESNWRCGRHNLQRIQCRSENSKGVYCLQYDDDKIISGLRDNSIKIWDKTSLECLKVLTGHTGSVLCLQYDERVIVTGSSDSTVRVWDVNTGEVLNTLIHHNEAVLHLRFSNGLMVTCSKDRSIAVWDMASPTDITLRRVLVGHRAAVNVVDFDDKYIVSASGDRTIKVWSTSTCEFVRTLNGHKRGIACLQYRDRLVVSGSSDNTIRLWDIECGACLRVLEGHEELVRCIRFDNKRIVSGAYDGKIKVWDLQAALDPRAPASTLCLRTLVEHSGRVFRLQFDEFQIISSSHDDTILIWDFLNVPPSAQNETRSPSRTYTYISR</sequence>
<dbReference type="AlphaFoldDB" id="A0A850ZG77"/>
<dbReference type="SUPFAM" id="SSF50978">
    <property type="entry name" value="WD40 repeat-like"/>
    <property type="match status" value="1"/>
</dbReference>
<feature type="non-terminal residue" evidence="6">
    <location>
        <position position="1"/>
    </location>
</feature>
<dbReference type="Pfam" id="PF00400">
    <property type="entry name" value="WD40"/>
    <property type="match status" value="7"/>
</dbReference>
<dbReference type="InterPro" id="IPR020472">
    <property type="entry name" value="WD40_PAC1"/>
</dbReference>
<dbReference type="SMART" id="SM01028">
    <property type="entry name" value="Beta-TrCP_D"/>
    <property type="match status" value="1"/>
</dbReference>
<dbReference type="InterPro" id="IPR001680">
    <property type="entry name" value="WD40_rpt"/>
</dbReference>
<evidence type="ECO:0000256" key="4">
    <source>
        <dbReference type="PROSITE-ProRule" id="PRU00221"/>
    </source>
</evidence>
<dbReference type="InterPro" id="IPR015943">
    <property type="entry name" value="WD40/YVTN_repeat-like_dom_sf"/>
</dbReference>
<feature type="non-terminal residue" evidence="6">
    <location>
        <position position="535"/>
    </location>
</feature>
<dbReference type="Gene3D" id="6.10.250.1840">
    <property type="match status" value="1"/>
</dbReference>
<feature type="repeat" description="WD" evidence="4">
    <location>
        <begin position="229"/>
        <end position="268"/>
    </location>
</feature>
<dbReference type="Pfam" id="PF12125">
    <property type="entry name" value="Beta-TrCP_D"/>
    <property type="match status" value="1"/>
</dbReference>
<evidence type="ECO:0000313" key="6">
    <source>
        <dbReference type="EMBL" id="NWI04508.1"/>
    </source>
</evidence>
<dbReference type="InterPro" id="IPR036322">
    <property type="entry name" value="WD40_repeat_dom_sf"/>
</dbReference>
<feature type="repeat" description="WD" evidence="4">
    <location>
        <begin position="432"/>
        <end position="464"/>
    </location>
</feature>
<evidence type="ECO:0000256" key="3">
    <source>
        <dbReference type="ARBA" id="ARBA00022786"/>
    </source>
</evidence>
<evidence type="ECO:0000256" key="2">
    <source>
        <dbReference type="ARBA" id="ARBA00022737"/>
    </source>
</evidence>
<dbReference type="FunFam" id="2.130.10.10:FF:000004">
    <property type="entry name" value="F-box/WD repeat-containing protein 11 isoform X2"/>
    <property type="match status" value="1"/>
</dbReference>
<keyword evidence="2" id="KW-0677">Repeat</keyword>
<feature type="repeat" description="WD" evidence="4">
    <location>
        <begin position="481"/>
        <end position="511"/>
    </location>
</feature>
<protein>
    <submittedName>
        <fullName evidence="6">FBW1B protein</fullName>
    </submittedName>
</protein>
<feature type="repeat" description="WD" evidence="4">
    <location>
        <begin position="392"/>
        <end position="431"/>
    </location>
</feature>
<keyword evidence="7" id="KW-1185">Reference proteome</keyword>
<dbReference type="GO" id="GO:0046983">
    <property type="term" value="F:protein dimerization activity"/>
    <property type="evidence" value="ECO:0007669"/>
    <property type="project" value="InterPro"/>
</dbReference>
<evidence type="ECO:0000313" key="7">
    <source>
        <dbReference type="Proteomes" id="UP000629438"/>
    </source>
</evidence>
<dbReference type="PROSITE" id="PS00678">
    <property type="entry name" value="WD_REPEATS_1"/>
    <property type="match status" value="4"/>
</dbReference>
<comment type="caution">
    <text evidence="6">The sequence shown here is derived from an EMBL/GenBank/DDBJ whole genome shotgun (WGS) entry which is preliminary data.</text>
</comment>
<proteinExistence type="predicted"/>
<dbReference type="EMBL" id="WAAG01069002">
    <property type="protein sequence ID" value="NWI04508.1"/>
    <property type="molecule type" value="Genomic_DNA"/>
</dbReference>
<dbReference type="InterPro" id="IPR019775">
    <property type="entry name" value="WD40_repeat_CS"/>
</dbReference>
<gene>
    <name evidence="6" type="primary">Fbxw11</name>
    <name evidence="6" type="ORF">TICMUR_R08581</name>
</gene>
<dbReference type="InterPro" id="IPR021977">
    <property type="entry name" value="Beta-TrCP_D"/>
</dbReference>
<feature type="repeat" description="WD" evidence="4">
    <location>
        <begin position="309"/>
        <end position="348"/>
    </location>
</feature>
<feature type="domain" description="D" evidence="5">
    <location>
        <begin position="87"/>
        <end position="126"/>
    </location>
</feature>
<dbReference type="CDD" id="cd00200">
    <property type="entry name" value="WD40"/>
    <property type="match status" value="1"/>
</dbReference>
<name>A0A850ZG77_9PASS</name>
<dbReference type="PANTHER" id="PTHR14604:SF6">
    <property type="entry name" value="F-BOX AND WD REPEAT DOMAIN-CONTAINING 11-B"/>
    <property type="match status" value="1"/>
</dbReference>
<dbReference type="Gene3D" id="1.20.1280.50">
    <property type="match status" value="1"/>
</dbReference>
<dbReference type="PANTHER" id="PTHR14604">
    <property type="entry name" value="WD40 REPEAT PF20"/>
    <property type="match status" value="1"/>
</dbReference>
<accession>A0A850ZG77</accession>
<dbReference type="PRINTS" id="PR00320">
    <property type="entry name" value="GPROTEINBRPT"/>
</dbReference>
<evidence type="ECO:0000256" key="1">
    <source>
        <dbReference type="ARBA" id="ARBA00022574"/>
    </source>
</evidence>